<reference evidence="2" key="1">
    <citation type="submission" date="2022-07" db="EMBL/GenBank/DDBJ databases">
        <title>Phylogenomic reconstructions and comparative analyses of Kickxellomycotina fungi.</title>
        <authorList>
            <person name="Reynolds N.K."/>
            <person name="Stajich J.E."/>
            <person name="Barry K."/>
            <person name="Grigoriev I.V."/>
            <person name="Crous P."/>
            <person name="Smith M.E."/>
        </authorList>
    </citation>
    <scope>NUCLEOTIDE SEQUENCE</scope>
    <source>
        <strain evidence="2">RSA 476</strain>
    </source>
</reference>
<proteinExistence type="predicted"/>
<evidence type="ECO:0000313" key="2">
    <source>
        <dbReference type="EMBL" id="KAJ2859177.1"/>
    </source>
</evidence>
<keyword evidence="1" id="KW-1133">Transmembrane helix</keyword>
<feature type="transmembrane region" description="Helical" evidence="1">
    <location>
        <begin position="91"/>
        <end position="107"/>
    </location>
</feature>
<protein>
    <submittedName>
        <fullName evidence="2">Uncharacterized protein</fullName>
    </submittedName>
</protein>
<dbReference type="Proteomes" id="UP001140074">
    <property type="component" value="Unassembled WGS sequence"/>
</dbReference>
<keyword evidence="1" id="KW-0472">Membrane</keyword>
<evidence type="ECO:0000313" key="3">
    <source>
        <dbReference type="Proteomes" id="UP001140074"/>
    </source>
</evidence>
<dbReference type="AlphaFoldDB" id="A0A9W8IKV0"/>
<organism evidence="2 3">
    <name type="scientific">Coemansia aciculifera</name>
    <dbReference type="NCBI Taxonomy" id="417176"/>
    <lineage>
        <taxon>Eukaryota</taxon>
        <taxon>Fungi</taxon>
        <taxon>Fungi incertae sedis</taxon>
        <taxon>Zoopagomycota</taxon>
        <taxon>Kickxellomycotina</taxon>
        <taxon>Kickxellomycetes</taxon>
        <taxon>Kickxellales</taxon>
        <taxon>Kickxellaceae</taxon>
        <taxon>Coemansia</taxon>
    </lineage>
</organism>
<keyword evidence="1" id="KW-0812">Transmembrane</keyword>
<sequence>MVDPVAHNIDVQEAVTVDGSGMLVANEHLRTRIRLMGPDGLPLKATGAAVAPVLSIPSQSSRDVTTEDVSDDSSWDSVYRVKLVNSAAQRSFLPTLVVAIILGFTFLN</sequence>
<evidence type="ECO:0000256" key="1">
    <source>
        <dbReference type="SAM" id="Phobius"/>
    </source>
</evidence>
<gene>
    <name evidence="2" type="ORF">GGH94_006248</name>
</gene>
<dbReference type="EMBL" id="JANBUY010000423">
    <property type="protein sequence ID" value="KAJ2859177.1"/>
    <property type="molecule type" value="Genomic_DNA"/>
</dbReference>
<comment type="caution">
    <text evidence="2">The sequence shown here is derived from an EMBL/GenBank/DDBJ whole genome shotgun (WGS) entry which is preliminary data.</text>
</comment>
<name>A0A9W8IKV0_9FUNG</name>
<accession>A0A9W8IKV0</accession>
<keyword evidence="3" id="KW-1185">Reference proteome</keyword>